<keyword evidence="3" id="KW-1185">Reference proteome</keyword>
<feature type="domain" description="Filamentous haemagglutinin FhaB/tRNA nuclease CdiA-like TPS" evidence="1">
    <location>
        <begin position="2"/>
        <end position="114"/>
    </location>
</feature>
<dbReference type="InterPro" id="IPR008638">
    <property type="entry name" value="FhaB/CdiA-like_TPS"/>
</dbReference>
<evidence type="ECO:0000313" key="3">
    <source>
        <dbReference type="Proteomes" id="UP000092839"/>
    </source>
</evidence>
<dbReference type="Pfam" id="PF18676">
    <property type="entry name" value="MBG_2"/>
    <property type="match status" value="2"/>
</dbReference>
<dbReference type="Pfam" id="PF05860">
    <property type="entry name" value="TPS"/>
    <property type="match status" value="1"/>
</dbReference>
<dbReference type="EMBL" id="CP016428">
    <property type="protein sequence ID" value="ANW01474.1"/>
    <property type="molecule type" value="Genomic_DNA"/>
</dbReference>
<dbReference type="Proteomes" id="UP000092839">
    <property type="component" value="Chromosome"/>
</dbReference>
<dbReference type="KEGG" id="bic:LMTR13_16145"/>
<organism evidence="2 3">
    <name type="scientific">Bradyrhizobium icense</name>
    <dbReference type="NCBI Taxonomy" id="1274631"/>
    <lineage>
        <taxon>Bacteria</taxon>
        <taxon>Pseudomonadati</taxon>
        <taxon>Pseudomonadota</taxon>
        <taxon>Alphaproteobacteria</taxon>
        <taxon>Hyphomicrobiales</taxon>
        <taxon>Nitrobacteraceae</taxon>
        <taxon>Bradyrhizobium</taxon>
    </lineage>
</organism>
<dbReference type="InterPro" id="IPR012334">
    <property type="entry name" value="Pectin_lyas_fold"/>
</dbReference>
<dbReference type="Gene3D" id="2.160.20.10">
    <property type="entry name" value="Single-stranded right-handed beta-helix, Pectin lyase-like"/>
    <property type="match status" value="2"/>
</dbReference>
<dbReference type="InterPro" id="IPR041286">
    <property type="entry name" value="MBG_2"/>
</dbReference>
<reference evidence="2 3" key="1">
    <citation type="submission" date="2016-07" db="EMBL/GenBank/DDBJ databases">
        <title>Complete genome sequence of Bradyrhizobium icense LMTR 13T, a potential inoculant strain isolated from lima bean (Phaseolus lunatus) in Peru.</title>
        <authorList>
            <person name="Ormeno-Orrillo E."/>
            <person name="Duran D."/>
            <person name="Rogel M.A."/>
            <person name="Rey L."/>
            <person name="Imperial J."/>
            <person name="Ruiz-Argueso T."/>
            <person name="Martinez-Romero E."/>
        </authorList>
    </citation>
    <scope>NUCLEOTIDE SEQUENCE [LARGE SCALE GENOMIC DNA]</scope>
    <source>
        <strain evidence="2 3">LMTR 13</strain>
    </source>
</reference>
<gene>
    <name evidence="2" type="ORF">LMTR13_16145</name>
</gene>
<dbReference type="STRING" id="1274631.LMTR13_16145"/>
<dbReference type="InterPro" id="IPR011050">
    <property type="entry name" value="Pectin_lyase_fold/virulence"/>
</dbReference>
<dbReference type="PANTHER" id="PTHR12338:SF5">
    <property type="entry name" value="ANTIGEN 43-RELATED"/>
    <property type="match status" value="1"/>
</dbReference>
<dbReference type="InterPro" id="IPR050909">
    <property type="entry name" value="Bact_Autotransporter_VF"/>
</dbReference>
<dbReference type="SMART" id="SM00912">
    <property type="entry name" value="Haemagg_act"/>
    <property type="match status" value="1"/>
</dbReference>
<dbReference type="Gene3D" id="3.30.160.710">
    <property type="match status" value="2"/>
</dbReference>
<dbReference type="RefSeq" id="WP_065728729.1">
    <property type="nucleotide sequence ID" value="NZ_CP016428.1"/>
</dbReference>
<protein>
    <recommendedName>
        <fullName evidence="1">Filamentous haemagglutinin FhaB/tRNA nuclease CdiA-like TPS domain-containing protein</fullName>
    </recommendedName>
</protein>
<evidence type="ECO:0000313" key="2">
    <source>
        <dbReference type="EMBL" id="ANW01474.1"/>
    </source>
</evidence>
<accession>A0A1B1UFC9</accession>
<proteinExistence type="predicted"/>
<evidence type="ECO:0000259" key="1">
    <source>
        <dbReference type="SMART" id="SM00912"/>
    </source>
</evidence>
<dbReference type="InterPro" id="IPR011493">
    <property type="entry name" value="GLUG"/>
</dbReference>
<dbReference type="PANTHER" id="PTHR12338">
    <property type="entry name" value="AUTOTRANSPORTER"/>
    <property type="match status" value="1"/>
</dbReference>
<dbReference type="SUPFAM" id="SSF51126">
    <property type="entry name" value="Pectin lyase-like"/>
    <property type="match status" value="1"/>
</dbReference>
<dbReference type="NCBIfam" id="TIGR01901">
    <property type="entry name" value="adhes_NPXG"/>
    <property type="match status" value="1"/>
</dbReference>
<sequence>MAQSLPTGGTVVSGNVAIGSTSPTNLTITQSSPTGIVNWSSFSVGQGNQVQFNNGSGATLNRVTGNVPSSINGVVSATGSVYLVNPSGIVVGPTGVVKTGGSFVASTLDVRDADFRAGGSLSFSGNSNASVVNLGKIGSSNGDVVLVARQVRNEGSLTARNGAAAMASGSEVVLSDGSLGNGKVLVRRPAQNGEIRNSGAIRAAEVELRANGGNIYALAGNTGRAISATGFASKGGRIFLTAEGGSVNVTQKVVARRVQADVAPTPPRAGVTARRSFSGGDVVVSADKVVVGGAIAAKGRNGAGGTVVVTGKDVTLTSGAKIDAGGTSGGTVLIGGDRAGGSNAALKFLPQVIANAQTTTIEAGATITANGTSGAGGNVVVWSDGTTSFGGTIGAAGLRGGFIETSGHQLNFAGGSIDAGRGGTWLLDPVDLTIDATLAGTIATALNGGSDVTQETNASGGGGDITVASGISWSTGATLTLSAYRNIAVNANITSTGGGGVVLRADNAGAGTGTVTFGGGQVSTAGTVSIFYNPTGSSSTVNSTKYTAPTQTNFSGNVTGGATLKAYMLVNNVFDLQNMKNNLASTYALGRDIDAGITSGWNSGAGFEPIGAGTGFTGSLNGEGHTISGLFINRITQNVGLIGYLGTGGSVTSLGVIGATVTGRTAVGAVVGTNYGAVTNVYSSGGSITATEAGAGGLVGYNFQIVSNAYSNSIVSGPLYVGGAIGLNNVANLGGSLTAGSISQIYATGAVSGTGASPSAVGGLVGFNGGSVTASYWDTYASGQASAIGSGSGSVTAVTSDPAQSAAANYAFKQTAYGSFSFPGTGSTDWFMIDGQTRPFGRWEYQTTITNAHQLQLMAMDLGASYTLARDIDVGPALAAVGGKYPGMWSQAGFSPIGDLSNQFTGNFDGQGHVISNLMINRSSTNYVGLFGYSSAGAALRNVSLQTATIAGAARVGTLAGLAKGPVSNASATGTVMANSYGGGLLGENGGSLANSWAAVTVAGTTASSSSMGGLSGWNNGGTIQDSYATGNAMAGTGGTRAGGLAGQNNGSIFRSYATGAVSGGSQGVGGLVGYNSSGSTLADSYATGAVTATGFGGGLLGINSVGASVSNSYATGAVTVTSATLATVFGGGLVGSNSGVVTKSYATGAVDVASTSAAATSTSAGGLIGSNGSTATLTQSYATGAASATSTAGSAMAGGLIGNHGSTGTVTQTYAIGAANAVSTSGATAAGGLVGSVTGTGAITSSYWDTDTSGRVNAVGSGSSAGITGLTTSQMQNPANYASTYAGWDFATVWSAPSIGYYPQLYGVNYVLRVDPANASRVYGDANPALTYSIYGLHAGDTAAIITGLSVSTAATATSNVGTYAISASGGSAVSVSGQAYRFVDAPGALTVTPRAITATADAKSRAYGDANPALTYQIGGAGLVNGDALAGALATSATASSNAGIYGITQGTLAASSNYAFTFVGANLTITPTATPRVPLAELGSYMNSRAPLPAPRPPEQMRESASIEQSAPAIICKSRQCLALPHPDNRRIGARARFVDADSDRLPAFVDN</sequence>
<name>A0A1B1UFC9_9BRAD</name>
<dbReference type="Gene3D" id="2.160.20.110">
    <property type="match status" value="3"/>
</dbReference>
<dbReference type="Pfam" id="PF07581">
    <property type="entry name" value="Glug"/>
    <property type="match status" value="1"/>
</dbReference>